<accession>A0A177F1W0</accession>
<dbReference type="RefSeq" id="XP_022510227.1">
    <property type="nucleotide sequence ID" value="XM_022657456.1"/>
</dbReference>
<gene>
    <name evidence="1" type="ORF">AYO21_07501</name>
</gene>
<dbReference type="EMBL" id="LVKK01000058">
    <property type="protein sequence ID" value="OAG38275.1"/>
    <property type="molecule type" value="Genomic_DNA"/>
</dbReference>
<sequence length="135" mass="14954">MFPSSSAVLRFANIKLRLSSYVDVSLVLMVELAQVMSRFVPSRSPPSFPDASYVGHVAQGMGRSQHTDIPATIAAQTCGAACHDRRDRVSETSGFAQHGVPSVYGPGLALPAATEDFLPNHLWRRQWHERDREYQ</sequence>
<evidence type="ECO:0000313" key="1">
    <source>
        <dbReference type="EMBL" id="OAG38275.1"/>
    </source>
</evidence>
<proteinExistence type="predicted"/>
<name>A0A177F1W0_9EURO</name>
<organism evidence="1 2">
    <name type="scientific">Fonsecaea monophora</name>
    <dbReference type="NCBI Taxonomy" id="254056"/>
    <lineage>
        <taxon>Eukaryota</taxon>
        <taxon>Fungi</taxon>
        <taxon>Dikarya</taxon>
        <taxon>Ascomycota</taxon>
        <taxon>Pezizomycotina</taxon>
        <taxon>Eurotiomycetes</taxon>
        <taxon>Chaetothyriomycetidae</taxon>
        <taxon>Chaetothyriales</taxon>
        <taxon>Herpotrichiellaceae</taxon>
        <taxon>Fonsecaea</taxon>
    </lineage>
</organism>
<reference evidence="1 2" key="1">
    <citation type="submission" date="2016-03" db="EMBL/GenBank/DDBJ databases">
        <title>Draft genome sequence of the Fonsecaea monophora CBS 269.37.</title>
        <authorList>
            <person name="Bombassaro A."/>
            <person name="Vinicius W.A."/>
            <person name="De Hoog S."/>
            <person name="Sun J."/>
            <person name="Souza E.M."/>
            <person name="Raittz R.T."/>
            <person name="Costa F."/>
            <person name="Leao A.C."/>
            <person name="Tadra-Sfeir M.Z."/>
            <person name="Baura V."/>
            <person name="Balsanelli E."/>
            <person name="Pedrosa F.O."/>
            <person name="Moreno L.F."/>
            <person name="Steffens M.B."/>
            <person name="Xi L."/>
            <person name="Bocca A.L."/>
            <person name="Felipe M.S."/>
            <person name="Teixeira M."/>
            <person name="Telles Filho F.Q."/>
            <person name="Azevedo C.M."/>
            <person name="Gomes R."/>
            <person name="Vicente V.A."/>
        </authorList>
    </citation>
    <scope>NUCLEOTIDE SEQUENCE [LARGE SCALE GENOMIC DNA]</scope>
    <source>
        <strain evidence="1 2">CBS 269.37</strain>
    </source>
</reference>
<dbReference type="AlphaFoldDB" id="A0A177F1W0"/>
<dbReference type="GeneID" id="34602655"/>
<keyword evidence="2" id="KW-1185">Reference proteome</keyword>
<dbReference type="Proteomes" id="UP000077002">
    <property type="component" value="Unassembled WGS sequence"/>
</dbReference>
<evidence type="ECO:0000313" key="2">
    <source>
        <dbReference type="Proteomes" id="UP000077002"/>
    </source>
</evidence>
<comment type="caution">
    <text evidence="1">The sequence shown here is derived from an EMBL/GenBank/DDBJ whole genome shotgun (WGS) entry which is preliminary data.</text>
</comment>
<protein>
    <submittedName>
        <fullName evidence="1">Alkaline phosphatase</fullName>
    </submittedName>
</protein>